<evidence type="ECO:0000313" key="2">
    <source>
        <dbReference type="EMBL" id="EWH34019.1"/>
    </source>
</evidence>
<feature type="domain" description="RNHCP" evidence="1">
    <location>
        <begin position="13"/>
        <end position="94"/>
    </location>
</feature>
<dbReference type="EMBL" id="AYKQ01000008">
    <property type="protein sequence ID" value="EWH34019.1"/>
    <property type="molecule type" value="Genomic_DNA"/>
</dbReference>
<comment type="caution">
    <text evidence="2">The sequence shown here is derived from an EMBL/GenBank/DDBJ whole genome shotgun (WGS) entry which is preliminary data.</text>
</comment>
<evidence type="ECO:0000259" key="1">
    <source>
        <dbReference type="Pfam" id="PF12647"/>
    </source>
</evidence>
<dbReference type="InterPro" id="IPR024439">
    <property type="entry name" value="RNHCP"/>
</dbReference>
<proteinExistence type="predicted"/>
<protein>
    <recommendedName>
        <fullName evidence="1">RNHCP domain-containing protein</fullName>
    </recommendedName>
</protein>
<sequence>MEEEQLSRKTENTAFHCEQCGLDVIPLNNGSFRNHCPHCLYSKHLDIIPGDRANPCKGLMQPITIDYSSKKGYQIVHQCKKCGHLSRNKVAIDCIQEDQLILFMQSIE</sequence>
<dbReference type="AlphaFoldDB" id="W7RTS7"/>
<evidence type="ECO:0000313" key="3">
    <source>
        <dbReference type="Proteomes" id="UP000023555"/>
    </source>
</evidence>
<name>W7RTS7_LYSSH</name>
<organism evidence="2 3">
    <name type="scientific">Lysinibacillus sphaericus CBAM5</name>
    <dbReference type="NCBI Taxonomy" id="1400869"/>
    <lineage>
        <taxon>Bacteria</taxon>
        <taxon>Bacillati</taxon>
        <taxon>Bacillota</taxon>
        <taxon>Bacilli</taxon>
        <taxon>Bacillales</taxon>
        <taxon>Bacillaceae</taxon>
        <taxon>Lysinibacillus</taxon>
    </lineage>
</organism>
<dbReference type="Pfam" id="PF12647">
    <property type="entry name" value="RNHCP"/>
    <property type="match status" value="1"/>
</dbReference>
<reference evidence="2 3" key="1">
    <citation type="journal article" date="2015" name="Stand. Genomic Sci.">
        <title>Genome sequence and description of the mosquitocidal and heavy metal tolerant strain Lysinibacillus sphaericus CBAM5.</title>
        <authorList>
            <person name="Pena-Montenegro T.D."/>
            <person name="Lozano L."/>
            <person name="Dussan J."/>
        </authorList>
    </citation>
    <scope>NUCLEOTIDE SEQUENCE [LARGE SCALE GENOMIC DNA]</scope>
    <source>
        <strain evidence="2">CBAM5</strain>
    </source>
</reference>
<dbReference type="Proteomes" id="UP000023555">
    <property type="component" value="Unassembled WGS sequence"/>
</dbReference>
<accession>W7RTS7</accession>
<dbReference type="HOGENOM" id="CLU_122829_2_1_9"/>
<gene>
    <name evidence="2" type="ORF">P799_07485</name>
</gene>